<dbReference type="AlphaFoldDB" id="A0AB73AAX6"/>
<evidence type="ECO:0000313" key="2">
    <source>
        <dbReference type="Proteomes" id="UP000014622"/>
    </source>
</evidence>
<comment type="caution">
    <text evidence="1">The sequence shown here is derived from an EMBL/GenBank/DDBJ whole genome shotgun (WGS) entry which is preliminary data.</text>
</comment>
<protein>
    <submittedName>
        <fullName evidence="1">Uncharacterized protein</fullName>
    </submittedName>
</protein>
<name>A0AB73AAX6_ENTFC</name>
<dbReference type="EMBL" id="ATIT01000065">
    <property type="protein sequence ID" value="EPI14145.1"/>
    <property type="molecule type" value="Genomic_DNA"/>
</dbReference>
<evidence type="ECO:0000313" key="1">
    <source>
        <dbReference type="EMBL" id="EPI14145.1"/>
    </source>
</evidence>
<sequence length="44" mass="5425">MFLKKELKTSIVWENSKSNREKIVENYEKIFFSHFYLSILKIRS</sequence>
<organism evidence="1 2">
    <name type="scientific">Enterococcus faecium SD2A-2</name>
    <dbReference type="NCBI Taxonomy" id="1244154"/>
    <lineage>
        <taxon>Bacteria</taxon>
        <taxon>Bacillati</taxon>
        <taxon>Bacillota</taxon>
        <taxon>Bacilli</taxon>
        <taxon>Lactobacillales</taxon>
        <taxon>Enterococcaceae</taxon>
        <taxon>Enterococcus</taxon>
    </lineage>
</organism>
<proteinExistence type="predicted"/>
<gene>
    <name evidence="1" type="ORF">D356_00907</name>
</gene>
<dbReference type="Proteomes" id="UP000014622">
    <property type="component" value="Unassembled WGS sequence"/>
</dbReference>
<accession>A0AB73AAX6</accession>
<reference evidence="1 2" key="1">
    <citation type="submission" date="2013-06" db="EMBL/GenBank/DDBJ databases">
        <authorList>
            <person name="Weinstock G."/>
            <person name="Sodergren E."/>
            <person name="Lobos E.A."/>
            <person name="Fulton L."/>
            <person name="Fulton R."/>
            <person name="Courtney L."/>
            <person name="Fronick C."/>
            <person name="O'Laughlin M."/>
            <person name="Godfrey J."/>
            <person name="Wilson R.M."/>
            <person name="Miner T."/>
            <person name="Farmer C."/>
            <person name="Delehaunty K."/>
            <person name="Cordes M."/>
            <person name="Minx P."/>
            <person name="Tomlinson C."/>
            <person name="Chen J."/>
            <person name="Wollam A."/>
            <person name="Pepin K.H."/>
            <person name="Bhonagiri V."/>
            <person name="Zhang X."/>
            <person name="Warren W."/>
            <person name="Mitreva M."/>
            <person name="Mardis E.R."/>
            <person name="Wilson R.K."/>
        </authorList>
    </citation>
    <scope>NUCLEOTIDE SEQUENCE [LARGE SCALE GENOMIC DNA]</scope>
    <source>
        <strain evidence="1 2">SD2A-2</strain>
    </source>
</reference>